<sequence>MRDFIQFWAKFFFIMLIALGALFLFFAIDFVYIFAFFSVFAIVFFVRLVTVISQTHKHYDDLAKAEKEKARVKYVIIQ</sequence>
<protein>
    <submittedName>
        <fullName evidence="2">Uncharacterized protein</fullName>
    </submittedName>
</protein>
<name>B3H0Y9_ACTP7</name>
<dbReference type="HOGENOM" id="CLU_197272_0_0_6"/>
<evidence type="ECO:0000313" key="2">
    <source>
        <dbReference type="EMBL" id="ACE61151.1"/>
    </source>
</evidence>
<dbReference type="AlphaFoldDB" id="B3H0Y9"/>
<keyword evidence="1" id="KW-0472">Membrane</keyword>
<proteinExistence type="predicted"/>
<feature type="transmembrane region" description="Helical" evidence="1">
    <location>
        <begin position="7"/>
        <end position="26"/>
    </location>
</feature>
<accession>B3H0Y9</accession>
<dbReference type="Proteomes" id="UP000001226">
    <property type="component" value="Chromosome"/>
</dbReference>
<organism evidence="2 3">
    <name type="scientific">Actinobacillus pleuropneumoniae serotype 7 (strain AP76)</name>
    <dbReference type="NCBI Taxonomy" id="537457"/>
    <lineage>
        <taxon>Bacteria</taxon>
        <taxon>Pseudomonadati</taxon>
        <taxon>Pseudomonadota</taxon>
        <taxon>Gammaproteobacteria</taxon>
        <taxon>Pasteurellales</taxon>
        <taxon>Pasteurellaceae</taxon>
        <taxon>Actinobacillus</taxon>
    </lineage>
</organism>
<keyword evidence="1" id="KW-0812">Transmembrane</keyword>
<feature type="transmembrane region" description="Helical" evidence="1">
    <location>
        <begin position="32"/>
        <end position="52"/>
    </location>
</feature>
<gene>
    <name evidence="2" type="ordered locus">APP7_0499</name>
</gene>
<reference evidence="3" key="1">
    <citation type="submission" date="2008-06" db="EMBL/GenBank/DDBJ databases">
        <title>Genome and proteome analysis of A. pleuropneumoniae serotype 7.</title>
        <authorList>
            <person name="Linke B."/>
            <person name="Buettner F."/>
            <person name="Martinez-Arias R."/>
            <person name="Goesmann A."/>
            <person name="Baltes N."/>
            <person name="Tegetmeyer H."/>
            <person name="Singh M."/>
            <person name="Gerlach G.F."/>
        </authorList>
    </citation>
    <scope>NUCLEOTIDE SEQUENCE [LARGE SCALE GENOMIC DNA]</scope>
    <source>
        <strain evidence="3">AP76</strain>
    </source>
</reference>
<evidence type="ECO:0000256" key="1">
    <source>
        <dbReference type="SAM" id="Phobius"/>
    </source>
</evidence>
<dbReference type="KEGG" id="apa:APP7_0499"/>
<keyword evidence="1" id="KW-1133">Transmembrane helix</keyword>
<evidence type="ECO:0000313" key="3">
    <source>
        <dbReference type="Proteomes" id="UP000001226"/>
    </source>
</evidence>
<dbReference type="RefSeq" id="WP_012478371.1">
    <property type="nucleotide sequence ID" value="NC_010939.1"/>
</dbReference>
<dbReference type="EMBL" id="CP001091">
    <property type="protein sequence ID" value="ACE61151.1"/>
    <property type="molecule type" value="Genomic_DNA"/>
</dbReference>